<organism evidence="10 11">
    <name type="scientific">Streptomyces hawaiiensis</name>
    <dbReference type="NCBI Taxonomy" id="67305"/>
    <lineage>
        <taxon>Bacteria</taxon>
        <taxon>Bacillati</taxon>
        <taxon>Actinomycetota</taxon>
        <taxon>Actinomycetes</taxon>
        <taxon>Kitasatosporales</taxon>
        <taxon>Streptomycetaceae</taxon>
        <taxon>Streptomyces</taxon>
    </lineage>
</organism>
<evidence type="ECO:0000313" key="11">
    <source>
        <dbReference type="Proteomes" id="UP000495940"/>
    </source>
</evidence>
<dbReference type="FunFam" id="3.40.640.10:FF:000046">
    <property type="entry name" value="Cystathionine gamma-lyase"/>
    <property type="match status" value="1"/>
</dbReference>
<dbReference type="PIRSF" id="PIRSF001434">
    <property type="entry name" value="CGS"/>
    <property type="match status" value="1"/>
</dbReference>
<dbReference type="GO" id="GO:0019346">
    <property type="term" value="P:transsulfuration"/>
    <property type="evidence" value="ECO:0007669"/>
    <property type="project" value="InterPro"/>
</dbReference>
<dbReference type="GO" id="GO:0030170">
    <property type="term" value="F:pyridoxal phosphate binding"/>
    <property type="evidence" value="ECO:0007669"/>
    <property type="project" value="InterPro"/>
</dbReference>
<dbReference type="InterPro" id="IPR000277">
    <property type="entry name" value="Cys/Met-Metab_PyrdxlP-dep_enz"/>
</dbReference>
<dbReference type="Gene3D" id="3.90.1150.10">
    <property type="entry name" value="Aspartate Aminotransferase, domain 1"/>
    <property type="match status" value="1"/>
</dbReference>
<evidence type="ECO:0000256" key="9">
    <source>
        <dbReference type="RuleBase" id="RU362118"/>
    </source>
</evidence>
<dbReference type="InterPro" id="IPR015424">
    <property type="entry name" value="PyrdxlP-dep_Trfase"/>
</dbReference>
<name>A0A6G5R845_9ACTN</name>
<comment type="catalytic activity">
    <reaction evidence="7">
        <text>L-methionine + H2O = methanethiol + 2-oxobutanoate + NH4(+)</text>
        <dbReference type="Rhea" id="RHEA:23800"/>
        <dbReference type="ChEBI" id="CHEBI:15377"/>
        <dbReference type="ChEBI" id="CHEBI:16007"/>
        <dbReference type="ChEBI" id="CHEBI:16763"/>
        <dbReference type="ChEBI" id="CHEBI:28938"/>
        <dbReference type="ChEBI" id="CHEBI:57844"/>
        <dbReference type="EC" id="4.4.1.11"/>
    </reaction>
    <physiologicalReaction direction="left-to-right" evidence="7">
        <dbReference type="Rhea" id="RHEA:23801"/>
    </physiologicalReaction>
</comment>
<comment type="catalytic activity">
    <reaction evidence="6">
        <text>L-homocysteine + H2O = 2-oxobutanoate + hydrogen sulfide + NH4(+) + H(+)</text>
        <dbReference type="Rhea" id="RHEA:14501"/>
        <dbReference type="ChEBI" id="CHEBI:15377"/>
        <dbReference type="ChEBI" id="CHEBI:15378"/>
        <dbReference type="ChEBI" id="CHEBI:16763"/>
        <dbReference type="ChEBI" id="CHEBI:28938"/>
        <dbReference type="ChEBI" id="CHEBI:29919"/>
        <dbReference type="ChEBI" id="CHEBI:58199"/>
        <dbReference type="EC" id="4.4.1.2"/>
    </reaction>
    <physiologicalReaction direction="left-to-right" evidence="6">
        <dbReference type="Rhea" id="RHEA:14502"/>
    </physiologicalReaction>
</comment>
<sequence length="381" mass="40756">MENAVTQHDNHGLATRLVHAGDPQNPRRSVAVPVVDSAAFVMENYAHHMQIEETLSTAPYYSRGYNPTVEALETKLAAIESAPAALAFNAGMAAISTTLLTLGRNGGHIIASDKVFSTSTRWLQENFSTFGGEVTFVNCNDLAEVEAAFRPNTRAVFFEEFTNPLLNVLDLEGLIALAHAHEALAVVDNTFASPALFRPYEFGADLVVHSATKYMSGHGRVLAGALSGHQALIVEIAELRRQMGTIITPHNAAGILQGLQTLDLRVGRASETAHRLALLAVDHEATADVYYPGLPGNVGHDIATRLTGGRYGGMLSFTLNDQSKKAAVYDAFELIIRATSLGDVASLVDSTDDPDVLRISVGIEDPDDLAADLEKALNAAL</sequence>
<dbReference type="Gene3D" id="3.40.640.10">
    <property type="entry name" value="Type I PLP-dependent aspartate aminotransferase-like (Major domain)"/>
    <property type="match status" value="1"/>
</dbReference>
<keyword evidence="11" id="KW-1185">Reference proteome</keyword>
<dbReference type="EC" id="4.4.1.2" evidence="4"/>
<dbReference type="GO" id="GO:0018826">
    <property type="term" value="F:methionine gamma-lyase activity"/>
    <property type="evidence" value="ECO:0007669"/>
    <property type="project" value="UniProtKB-EC"/>
</dbReference>
<dbReference type="PANTHER" id="PTHR11808">
    <property type="entry name" value="TRANS-SULFURATION ENZYME FAMILY MEMBER"/>
    <property type="match status" value="1"/>
</dbReference>
<protein>
    <recommendedName>
        <fullName evidence="4">homocysteine desulfhydrase</fullName>
        <ecNumber evidence="4">4.4.1.2</ecNumber>
    </recommendedName>
    <alternativeName>
        <fullName evidence="5">Homocysteine desulfhydrase</fullName>
    </alternativeName>
</protein>
<evidence type="ECO:0000256" key="4">
    <source>
        <dbReference type="ARBA" id="ARBA00047175"/>
    </source>
</evidence>
<dbReference type="InterPro" id="IPR054542">
    <property type="entry name" value="Cys_met_metab_PP"/>
</dbReference>
<keyword evidence="3 8" id="KW-0663">Pyridoxal phosphate</keyword>
<dbReference type="InterPro" id="IPR015422">
    <property type="entry name" value="PyrdxlP-dep_Trfase_small"/>
</dbReference>
<feature type="modified residue" description="N6-(pyridoxal phosphate)lysine" evidence="8">
    <location>
        <position position="213"/>
    </location>
</feature>
<evidence type="ECO:0000256" key="7">
    <source>
        <dbReference type="ARBA" id="ARBA00052699"/>
    </source>
</evidence>
<dbReference type="SUPFAM" id="SSF53383">
    <property type="entry name" value="PLP-dependent transferases"/>
    <property type="match status" value="1"/>
</dbReference>
<reference evidence="10 11" key="1">
    <citation type="submission" date="2017-06" db="EMBL/GenBank/DDBJ databases">
        <title>Complete Genome Sequence of Streptomyces hawaiiensis NRRL 15010 and insights into acyldepsipeptides biosynthesis.</title>
        <authorList>
            <person name="Mariita R.M."/>
            <person name="Sello J.K."/>
        </authorList>
    </citation>
    <scope>NUCLEOTIDE SEQUENCE [LARGE SCALE GENOMIC DNA]</scope>
    <source>
        <strain evidence="10 11">ATCC 12236</strain>
    </source>
</reference>
<gene>
    <name evidence="10" type="ORF">CEB94_04650</name>
</gene>
<evidence type="ECO:0000256" key="1">
    <source>
        <dbReference type="ARBA" id="ARBA00001933"/>
    </source>
</evidence>
<dbReference type="GO" id="GO:0005737">
    <property type="term" value="C:cytoplasm"/>
    <property type="evidence" value="ECO:0007669"/>
    <property type="project" value="TreeGrafter"/>
</dbReference>
<proteinExistence type="inferred from homology"/>
<dbReference type="InterPro" id="IPR015421">
    <property type="entry name" value="PyrdxlP-dep_Trfase_major"/>
</dbReference>
<evidence type="ECO:0000256" key="3">
    <source>
        <dbReference type="ARBA" id="ARBA00022898"/>
    </source>
</evidence>
<evidence type="ECO:0000313" key="10">
    <source>
        <dbReference type="EMBL" id="QCD54225.1"/>
    </source>
</evidence>
<dbReference type="Pfam" id="PF01053">
    <property type="entry name" value="Cys_Met_Meta_PP"/>
    <property type="match status" value="1"/>
</dbReference>
<dbReference type="KEGG" id="shaw:CEB94_04650"/>
<comment type="similarity">
    <text evidence="2 9">Belongs to the trans-sulfuration enzymes family.</text>
</comment>
<dbReference type="AlphaFoldDB" id="A0A6G5R845"/>
<evidence type="ECO:0000256" key="8">
    <source>
        <dbReference type="PIRSR" id="PIRSR001434-2"/>
    </source>
</evidence>
<comment type="cofactor">
    <cofactor evidence="1 9">
        <name>pyridoxal 5'-phosphate</name>
        <dbReference type="ChEBI" id="CHEBI:597326"/>
    </cofactor>
</comment>
<evidence type="ECO:0000256" key="5">
    <source>
        <dbReference type="ARBA" id="ARBA00047199"/>
    </source>
</evidence>
<evidence type="ECO:0000256" key="6">
    <source>
        <dbReference type="ARBA" id="ARBA00048780"/>
    </source>
</evidence>
<evidence type="ECO:0000256" key="2">
    <source>
        <dbReference type="ARBA" id="ARBA00009077"/>
    </source>
</evidence>
<accession>A0A6G5R845</accession>
<dbReference type="EMBL" id="CP021978">
    <property type="protein sequence ID" value="QCD54225.1"/>
    <property type="molecule type" value="Genomic_DNA"/>
</dbReference>
<dbReference type="PROSITE" id="PS00868">
    <property type="entry name" value="CYS_MET_METAB_PP"/>
    <property type="match status" value="1"/>
</dbReference>
<dbReference type="GO" id="GO:0047982">
    <property type="term" value="F:homocysteine desulfhydrase activity"/>
    <property type="evidence" value="ECO:0007669"/>
    <property type="project" value="UniProtKB-EC"/>
</dbReference>
<dbReference type="Proteomes" id="UP000495940">
    <property type="component" value="Chromosome"/>
</dbReference>